<organism evidence="1 2">
    <name type="scientific">Hymenobacter chitinivorans DSM 11115</name>
    <dbReference type="NCBI Taxonomy" id="1121954"/>
    <lineage>
        <taxon>Bacteria</taxon>
        <taxon>Pseudomonadati</taxon>
        <taxon>Bacteroidota</taxon>
        <taxon>Cytophagia</taxon>
        <taxon>Cytophagales</taxon>
        <taxon>Hymenobacteraceae</taxon>
        <taxon>Hymenobacter</taxon>
    </lineage>
</organism>
<dbReference type="AlphaFoldDB" id="A0A2M9BQJ3"/>
<dbReference type="EMBL" id="PGFA01000001">
    <property type="protein sequence ID" value="PJJ60216.1"/>
    <property type="molecule type" value="Genomic_DNA"/>
</dbReference>
<keyword evidence="2" id="KW-1185">Reference proteome</keyword>
<accession>A0A2M9BQJ3</accession>
<sequence length="120" mass="14006">MNTYCQFFCADDQFGEGRAFVEYDEHNEPIRQVNELVDNSGGVILLYSYIEWVNDRIAGTCYLSDLRLDATLLTEQDRSTQAIFEEKWAAARGFNDPRLNIDRREYLTAEIIQQIMRGRP</sequence>
<comment type="caution">
    <text evidence="1">The sequence shown here is derived from an EMBL/GenBank/DDBJ whole genome shotgun (WGS) entry which is preliminary data.</text>
</comment>
<name>A0A2M9BQJ3_9BACT</name>
<protein>
    <submittedName>
        <fullName evidence="1">Uncharacterized protein</fullName>
    </submittedName>
</protein>
<evidence type="ECO:0000313" key="2">
    <source>
        <dbReference type="Proteomes" id="UP000228535"/>
    </source>
</evidence>
<evidence type="ECO:0000313" key="1">
    <source>
        <dbReference type="EMBL" id="PJJ60216.1"/>
    </source>
</evidence>
<gene>
    <name evidence="1" type="ORF">CLV45_1641</name>
</gene>
<dbReference type="Proteomes" id="UP000228535">
    <property type="component" value="Unassembled WGS sequence"/>
</dbReference>
<proteinExistence type="predicted"/>
<reference evidence="1 2" key="1">
    <citation type="submission" date="2017-11" db="EMBL/GenBank/DDBJ databases">
        <title>Genomic Encyclopedia of Archaeal and Bacterial Type Strains, Phase II (KMG-II): From Individual Species to Whole Genera.</title>
        <authorList>
            <person name="Goeker M."/>
        </authorList>
    </citation>
    <scope>NUCLEOTIDE SEQUENCE [LARGE SCALE GENOMIC DNA]</scope>
    <source>
        <strain evidence="1 2">DSM 11115</strain>
    </source>
</reference>